<dbReference type="InterPro" id="IPR028998">
    <property type="entry name" value="RimP_C"/>
</dbReference>
<dbReference type="InterPro" id="IPR003728">
    <property type="entry name" value="Ribosome_maturation_RimP"/>
</dbReference>
<dbReference type="GO" id="GO:0006412">
    <property type="term" value="P:translation"/>
    <property type="evidence" value="ECO:0007669"/>
    <property type="project" value="TreeGrafter"/>
</dbReference>
<gene>
    <name evidence="3" type="primary">rimP</name>
    <name evidence="6" type="ORF">EL17_15520</name>
</gene>
<dbReference type="Pfam" id="PF17384">
    <property type="entry name" value="DUF150_C"/>
    <property type="match status" value="1"/>
</dbReference>
<evidence type="ECO:0000313" key="7">
    <source>
        <dbReference type="Proteomes" id="UP000027821"/>
    </source>
</evidence>
<dbReference type="EMBL" id="JMIH01000023">
    <property type="protein sequence ID" value="KEO73019.1"/>
    <property type="molecule type" value="Genomic_DNA"/>
</dbReference>
<proteinExistence type="inferred from homology"/>
<reference evidence="6 7" key="1">
    <citation type="submission" date="2014-04" db="EMBL/GenBank/DDBJ databases">
        <title>Characterization and application of a salt tolerant electro-active bacterium.</title>
        <authorList>
            <person name="Yang L."/>
            <person name="Wei S."/>
            <person name="Tay Q.X.M."/>
        </authorList>
    </citation>
    <scope>NUCLEOTIDE SEQUENCE [LARGE SCALE GENOMIC DNA]</scope>
    <source>
        <strain evidence="6 7">LY1</strain>
    </source>
</reference>
<dbReference type="RefSeq" id="WP_035076215.1">
    <property type="nucleotide sequence ID" value="NZ_JMIH01000023.1"/>
</dbReference>
<feature type="domain" description="Ribosome maturation factor RimP C-terminal" evidence="5">
    <location>
        <begin position="85"/>
        <end position="155"/>
    </location>
</feature>
<dbReference type="InterPro" id="IPR035956">
    <property type="entry name" value="RimP_N_sf"/>
</dbReference>
<dbReference type="HAMAP" id="MF_01077">
    <property type="entry name" value="RimP"/>
    <property type="match status" value="1"/>
</dbReference>
<dbReference type="STRING" id="1048983.EL17_15520"/>
<protein>
    <recommendedName>
        <fullName evidence="3">Ribosome maturation factor RimP</fullName>
    </recommendedName>
</protein>
<comment type="caution">
    <text evidence="6">The sequence shown here is derived from an EMBL/GenBank/DDBJ whole genome shotgun (WGS) entry which is preliminary data.</text>
</comment>
<dbReference type="GO" id="GO:0000028">
    <property type="term" value="P:ribosomal small subunit assembly"/>
    <property type="evidence" value="ECO:0007669"/>
    <property type="project" value="TreeGrafter"/>
</dbReference>
<dbReference type="OrthoDB" id="9789702at2"/>
<dbReference type="SUPFAM" id="SSF75420">
    <property type="entry name" value="YhbC-like, N-terminal domain"/>
    <property type="match status" value="1"/>
</dbReference>
<name>A0A074KVP8_9BACT</name>
<evidence type="ECO:0000313" key="6">
    <source>
        <dbReference type="EMBL" id="KEO73019.1"/>
    </source>
</evidence>
<dbReference type="InterPro" id="IPR028989">
    <property type="entry name" value="RimP_N"/>
</dbReference>
<organism evidence="6 7">
    <name type="scientific">Anditalea andensis</name>
    <dbReference type="NCBI Taxonomy" id="1048983"/>
    <lineage>
        <taxon>Bacteria</taxon>
        <taxon>Pseudomonadati</taxon>
        <taxon>Bacteroidota</taxon>
        <taxon>Cytophagia</taxon>
        <taxon>Cytophagales</taxon>
        <taxon>Cytophagaceae</taxon>
        <taxon>Anditalea</taxon>
    </lineage>
</organism>
<evidence type="ECO:0000256" key="2">
    <source>
        <dbReference type="ARBA" id="ARBA00022517"/>
    </source>
</evidence>
<evidence type="ECO:0000256" key="3">
    <source>
        <dbReference type="HAMAP-Rule" id="MF_01077"/>
    </source>
</evidence>
<accession>A0A074KVP8</accession>
<sequence>MALKQTVEEIVEKHLPDEEHFVVDVDIREKGGKYQLTILIDADNGLNISACAQVSRAVGEELEAKEVFEDPYVLEVSSPGVDFPLSSKRQYQKNIGRNLKVMLLEGRELEGTLSSVDSTAITVLVKKKEKGKKATEEETKIALEHIKKSIVLVSFK</sequence>
<dbReference type="PANTHER" id="PTHR33867:SF1">
    <property type="entry name" value="RIBOSOME MATURATION FACTOR RIMP"/>
    <property type="match status" value="1"/>
</dbReference>
<evidence type="ECO:0000259" key="5">
    <source>
        <dbReference type="Pfam" id="PF17384"/>
    </source>
</evidence>
<dbReference type="Gene3D" id="3.30.300.70">
    <property type="entry name" value="RimP-like superfamily, N-terminal"/>
    <property type="match status" value="1"/>
</dbReference>
<dbReference type="AlphaFoldDB" id="A0A074KVP8"/>
<comment type="subcellular location">
    <subcellularLocation>
        <location evidence="3">Cytoplasm</location>
    </subcellularLocation>
</comment>
<comment type="function">
    <text evidence="3">Required for maturation of 30S ribosomal subunits.</text>
</comment>
<feature type="domain" description="Ribosome maturation factor RimP N-terminal" evidence="4">
    <location>
        <begin position="11"/>
        <end position="82"/>
    </location>
</feature>
<keyword evidence="7" id="KW-1185">Reference proteome</keyword>
<dbReference type="eggNOG" id="COG0779">
    <property type="taxonomic scope" value="Bacteria"/>
</dbReference>
<dbReference type="Pfam" id="PF02576">
    <property type="entry name" value="RimP_N"/>
    <property type="match status" value="1"/>
</dbReference>
<comment type="similarity">
    <text evidence="3">Belongs to the RimP family.</text>
</comment>
<evidence type="ECO:0000259" key="4">
    <source>
        <dbReference type="Pfam" id="PF02576"/>
    </source>
</evidence>
<dbReference type="GO" id="GO:0005829">
    <property type="term" value="C:cytosol"/>
    <property type="evidence" value="ECO:0007669"/>
    <property type="project" value="TreeGrafter"/>
</dbReference>
<dbReference type="PANTHER" id="PTHR33867">
    <property type="entry name" value="RIBOSOME MATURATION FACTOR RIMP"/>
    <property type="match status" value="1"/>
</dbReference>
<keyword evidence="1 3" id="KW-0963">Cytoplasm</keyword>
<dbReference type="Proteomes" id="UP000027821">
    <property type="component" value="Unassembled WGS sequence"/>
</dbReference>
<evidence type="ECO:0000256" key="1">
    <source>
        <dbReference type="ARBA" id="ARBA00022490"/>
    </source>
</evidence>
<keyword evidence="2 3" id="KW-0690">Ribosome biogenesis</keyword>